<dbReference type="CDD" id="cd05379">
    <property type="entry name" value="CAP_bacterial"/>
    <property type="match status" value="1"/>
</dbReference>
<comment type="caution">
    <text evidence="3">The sequence shown here is derived from an EMBL/GenBank/DDBJ whole genome shotgun (WGS) entry which is preliminary data.</text>
</comment>
<gene>
    <name evidence="3" type="ORF">A2722_02520</name>
</gene>
<evidence type="ECO:0000313" key="4">
    <source>
        <dbReference type="Proteomes" id="UP000178377"/>
    </source>
</evidence>
<dbReference type="InterPro" id="IPR014044">
    <property type="entry name" value="CAP_dom"/>
</dbReference>
<accession>A0A1F5PFQ5</accession>
<dbReference type="Proteomes" id="UP000178377">
    <property type="component" value="Unassembled WGS sequence"/>
</dbReference>
<dbReference type="SUPFAM" id="SSF55797">
    <property type="entry name" value="PR-1-like"/>
    <property type="match status" value="1"/>
</dbReference>
<feature type="transmembrane region" description="Helical" evidence="1">
    <location>
        <begin position="41"/>
        <end position="58"/>
    </location>
</feature>
<sequence>MSQSAASRLDGMQGATFVNHSQLLKPLPALARLTQTQRARIFSFGFLALSSIVFLVSARNFRHPTPPSPAEIIAATNRIRASSGLDELSLNPKLQLAAMERASDMAAKKYFSHTSPDGVSAWDWLSVNDYSYEYAGENLAINYTDTQVLLEDWLASPSHKANLLNPEYNDIGVGVQSFEDHGKIYNVIVELYGTPKTLSMK</sequence>
<protein>
    <recommendedName>
        <fullName evidence="2">SCP domain-containing protein</fullName>
    </recommendedName>
</protein>
<dbReference type="PANTHER" id="PTHR31157:SF1">
    <property type="entry name" value="SCP DOMAIN-CONTAINING PROTEIN"/>
    <property type="match status" value="1"/>
</dbReference>
<dbReference type="EMBL" id="MFEO01000030">
    <property type="protein sequence ID" value="OGE88751.1"/>
    <property type="molecule type" value="Genomic_DNA"/>
</dbReference>
<proteinExistence type="predicted"/>
<dbReference type="STRING" id="1817828.A2722_02520"/>
<dbReference type="Gene3D" id="3.40.33.10">
    <property type="entry name" value="CAP"/>
    <property type="match status" value="1"/>
</dbReference>
<reference evidence="3 4" key="1">
    <citation type="journal article" date="2016" name="Nat. Commun.">
        <title>Thousands of microbial genomes shed light on interconnected biogeochemical processes in an aquifer system.</title>
        <authorList>
            <person name="Anantharaman K."/>
            <person name="Brown C.T."/>
            <person name="Hug L.A."/>
            <person name="Sharon I."/>
            <person name="Castelle C.J."/>
            <person name="Probst A.J."/>
            <person name="Thomas B.C."/>
            <person name="Singh A."/>
            <person name="Wilkins M.J."/>
            <person name="Karaoz U."/>
            <person name="Brodie E.L."/>
            <person name="Williams K.H."/>
            <person name="Hubbard S.S."/>
            <person name="Banfield J.F."/>
        </authorList>
    </citation>
    <scope>NUCLEOTIDE SEQUENCE [LARGE SCALE GENOMIC DNA]</scope>
</reference>
<evidence type="ECO:0000259" key="2">
    <source>
        <dbReference type="Pfam" id="PF00188"/>
    </source>
</evidence>
<name>A0A1F5PFQ5_9BACT</name>
<keyword evidence="1" id="KW-1133">Transmembrane helix</keyword>
<feature type="domain" description="SCP" evidence="2">
    <location>
        <begin position="74"/>
        <end position="186"/>
    </location>
</feature>
<dbReference type="PANTHER" id="PTHR31157">
    <property type="entry name" value="SCP DOMAIN-CONTAINING PROTEIN"/>
    <property type="match status" value="1"/>
</dbReference>
<dbReference type="AlphaFoldDB" id="A0A1F5PFQ5"/>
<dbReference type="InterPro" id="IPR035940">
    <property type="entry name" value="CAP_sf"/>
</dbReference>
<evidence type="ECO:0000313" key="3">
    <source>
        <dbReference type="EMBL" id="OGE88751.1"/>
    </source>
</evidence>
<organism evidence="3 4">
    <name type="scientific">Candidatus Doudnabacteria bacterium RIFCSPHIGHO2_01_FULL_50_11</name>
    <dbReference type="NCBI Taxonomy" id="1817828"/>
    <lineage>
        <taxon>Bacteria</taxon>
        <taxon>Candidatus Doudnaibacteriota</taxon>
    </lineage>
</organism>
<evidence type="ECO:0000256" key="1">
    <source>
        <dbReference type="SAM" id="Phobius"/>
    </source>
</evidence>
<keyword evidence="1" id="KW-0812">Transmembrane</keyword>
<dbReference type="Pfam" id="PF00188">
    <property type="entry name" value="CAP"/>
    <property type="match status" value="1"/>
</dbReference>
<keyword evidence="1" id="KW-0472">Membrane</keyword>